<dbReference type="AlphaFoldDB" id="X1DGL1"/>
<dbReference type="EMBL" id="BART01028971">
    <property type="protein sequence ID" value="GAG95551.1"/>
    <property type="molecule type" value="Genomic_DNA"/>
</dbReference>
<evidence type="ECO:0000259" key="4">
    <source>
        <dbReference type="Pfam" id="PF01406"/>
    </source>
</evidence>
<sequence length="53" mass="6107">VEVDEEKRNPFDFVLWKGAKQGEPMWDSPWGKGRPGWHIECSAMSTRFLEALG</sequence>
<comment type="caution">
    <text evidence="5">The sequence shown here is derived from an EMBL/GenBank/DDBJ whole genome shotgun (WGS) entry which is preliminary data.</text>
</comment>
<dbReference type="PANTHER" id="PTHR10890">
    <property type="entry name" value="CYSTEINYL-TRNA SYNTHETASE"/>
    <property type="match status" value="1"/>
</dbReference>
<organism evidence="5">
    <name type="scientific">marine sediment metagenome</name>
    <dbReference type="NCBI Taxonomy" id="412755"/>
    <lineage>
        <taxon>unclassified sequences</taxon>
        <taxon>metagenomes</taxon>
        <taxon>ecological metagenomes</taxon>
    </lineage>
</organism>
<dbReference type="GO" id="GO:0004817">
    <property type="term" value="F:cysteine-tRNA ligase activity"/>
    <property type="evidence" value="ECO:0007669"/>
    <property type="project" value="TreeGrafter"/>
</dbReference>
<evidence type="ECO:0000256" key="3">
    <source>
        <dbReference type="ARBA" id="ARBA00022840"/>
    </source>
</evidence>
<dbReference type="Gene3D" id="3.40.50.620">
    <property type="entry name" value="HUPs"/>
    <property type="match status" value="1"/>
</dbReference>
<accession>X1DGL1</accession>
<gene>
    <name evidence="5" type="ORF">S01H4_50955</name>
</gene>
<dbReference type="InterPro" id="IPR014729">
    <property type="entry name" value="Rossmann-like_a/b/a_fold"/>
</dbReference>
<evidence type="ECO:0000256" key="2">
    <source>
        <dbReference type="ARBA" id="ARBA00022741"/>
    </source>
</evidence>
<dbReference type="GO" id="GO:0006423">
    <property type="term" value="P:cysteinyl-tRNA aminoacylation"/>
    <property type="evidence" value="ECO:0007669"/>
    <property type="project" value="TreeGrafter"/>
</dbReference>
<keyword evidence="2" id="KW-0547">Nucleotide-binding</keyword>
<dbReference type="GO" id="GO:0005524">
    <property type="term" value="F:ATP binding"/>
    <property type="evidence" value="ECO:0007669"/>
    <property type="project" value="UniProtKB-KW"/>
</dbReference>
<dbReference type="InterPro" id="IPR032678">
    <property type="entry name" value="tRNA-synt_1_cat_dom"/>
</dbReference>
<dbReference type="Pfam" id="PF01406">
    <property type="entry name" value="tRNA-synt_1e"/>
    <property type="match status" value="1"/>
</dbReference>
<dbReference type="PANTHER" id="PTHR10890:SF3">
    <property type="entry name" value="CYSTEINE--TRNA LIGASE, CYTOPLASMIC"/>
    <property type="match status" value="1"/>
</dbReference>
<feature type="non-terminal residue" evidence="5">
    <location>
        <position position="1"/>
    </location>
</feature>
<dbReference type="GO" id="GO:0005829">
    <property type="term" value="C:cytosol"/>
    <property type="evidence" value="ECO:0007669"/>
    <property type="project" value="TreeGrafter"/>
</dbReference>
<name>X1DGL1_9ZZZZ</name>
<evidence type="ECO:0000256" key="1">
    <source>
        <dbReference type="ARBA" id="ARBA00022598"/>
    </source>
</evidence>
<keyword evidence="3" id="KW-0067">ATP-binding</keyword>
<reference evidence="5" key="1">
    <citation type="journal article" date="2014" name="Front. Microbiol.">
        <title>High frequency of phylogenetically diverse reductive dehalogenase-homologous genes in deep subseafloor sedimentary metagenomes.</title>
        <authorList>
            <person name="Kawai M."/>
            <person name="Futagami T."/>
            <person name="Toyoda A."/>
            <person name="Takaki Y."/>
            <person name="Nishi S."/>
            <person name="Hori S."/>
            <person name="Arai W."/>
            <person name="Tsubouchi T."/>
            <person name="Morono Y."/>
            <person name="Uchiyama I."/>
            <person name="Ito T."/>
            <person name="Fujiyama A."/>
            <person name="Inagaki F."/>
            <person name="Takami H."/>
        </authorList>
    </citation>
    <scope>NUCLEOTIDE SEQUENCE</scope>
    <source>
        <strain evidence="5">Expedition CK06-06</strain>
    </source>
</reference>
<keyword evidence="1" id="KW-0436">Ligase</keyword>
<proteinExistence type="predicted"/>
<dbReference type="InterPro" id="IPR024909">
    <property type="entry name" value="Cys-tRNA/MSH_ligase"/>
</dbReference>
<protein>
    <recommendedName>
        <fullName evidence="4">tRNA synthetases class I catalytic domain-containing protein</fullName>
    </recommendedName>
</protein>
<feature type="domain" description="tRNA synthetases class I catalytic" evidence="4">
    <location>
        <begin position="2"/>
        <end position="50"/>
    </location>
</feature>
<dbReference type="SUPFAM" id="SSF52374">
    <property type="entry name" value="Nucleotidylyl transferase"/>
    <property type="match status" value="1"/>
</dbReference>
<evidence type="ECO:0000313" key="5">
    <source>
        <dbReference type="EMBL" id="GAG95551.1"/>
    </source>
</evidence>